<name>A0A2S7EMN4_9XANT</name>
<comment type="caution">
    <text evidence="2">The sequence shown here is derived from an EMBL/GenBank/DDBJ whole genome shotgun (WGS) entry which is preliminary data.</text>
</comment>
<evidence type="ECO:0000256" key="1">
    <source>
        <dbReference type="SAM" id="MobiDB-lite"/>
    </source>
</evidence>
<organism evidence="2 3">
    <name type="scientific">Xanthomonas populi</name>
    <dbReference type="NCBI Taxonomy" id="53414"/>
    <lineage>
        <taxon>Bacteria</taxon>
        <taxon>Pseudomonadati</taxon>
        <taxon>Pseudomonadota</taxon>
        <taxon>Gammaproteobacteria</taxon>
        <taxon>Lysobacterales</taxon>
        <taxon>Lysobacteraceae</taxon>
        <taxon>Xanthomonas</taxon>
    </lineage>
</organism>
<protein>
    <submittedName>
        <fullName evidence="2">Uncharacterized protein</fullName>
    </submittedName>
</protein>
<dbReference type="AlphaFoldDB" id="A0A2S7EMN4"/>
<evidence type="ECO:0000313" key="3">
    <source>
        <dbReference type="Proteomes" id="UP000239939"/>
    </source>
</evidence>
<gene>
    <name evidence="2" type="ORF">XpopCFBP1817_13000</name>
</gene>
<reference evidence="3" key="1">
    <citation type="submission" date="2016-08" db="EMBL/GenBank/DDBJ databases">
        <authorList>
            <person name="Merda D."/>
            <person name="Briand M."/>
            <person name="Taghouti G."/>
            <person name="Carrere S."/>
            <person name="Gouzy J."/>
            <person name="Portier P."/>
            <person name="Jacques M.-A."/>
            <person name="Fischer-Le Saux M."/>
        </authorList>
    </citation>
    <scope>NUCLEOTIDE SEQUENCE [LARGE SCALE GENOMIC DNA]</scope>
    <source>
        <strain evidence="3">CFBP1817</strain>
    </source>
</reference>
<keyword evidence="3" id="KW-1185">Reference proteome</keyword>
<feature type="region of interest" description="Disordered" evidence="1">
    <location>
        <begin position="1"/>
        <end position="52"/>
    </location>
</feature>
<proteinExistence type="predicted"/>
<sequence>MRHASVKSEASIELKLVERRGPSTSPQPMERPGVGLVDKSHDRAGAPAQRRSVQEYRYALL</sequence>
<accession>A0A2S7EMN4</accession>
<dbReference type="Proteomes" id="UP000239939">
    <property type="component" value="Unassembled WGS sequence"/>
</dbReference>
<evidence type="ECO:0000313" key="2">
    <source>
        <dbReference type="EMBL" id="PPU91901.1"/>
    </source>
</evidence>
<feature type="compositionally biased region" description="Basic and acidic residues" evidence="1">
    <location>
        <begin position="10"/>
        <end position="21"/>
    </location>
</feature>
<dbReference type="EMBL" id="MDEJ01000078">
    <property type="protein sequence ID" value="PPU91901.1"/>
    <property type="molecule type" value="Genomic_DNA"/>
</dbReference>